<dbReference type="GeneID" id="24266401"/>
<keyword evidence="3" id="KW-1185">Reference proteome</keyword>
<evidence type="ECO:0000313" key="3">
    <source>
        <dbReference type="Proteomes" id="UP000054561"/>
    </source>
</evidence>
<dbReference type="EMBL" id="KQ001653">
    <property type="protein sequence ID" value="KJP89209.1"/>
    <property type="molecule type" value="Genomic_DNA"/>
</dbReference>
<dbReference type="RefSeq" id="XP_012334148.1">
    <property type="nucleotide sequence ID" value="XM_012478725.1"/>
</dbReference>
<dbReference type="VEuPathDB" id="PlasmoDB:AK88_01087"/>
<organism evidence="2 3">
    <name type="scientific">Plasmodium fragile</name>
    <dbReference type="NCBI Taxonomy" id="5857"/>
    <lineage>
        <taxon>Eukaryota</taxon>
        <taxon>Sar</taxon>
        <taxon>Alveolata</taxon>
        <taxon>Apicomplexa</taxon>
        <taxon>Aconoidasida</taxon>
        <taxon>Haemosporida</taxon>
        <taxon>Plasmodiidae</taxon>
        <taxon>Plasmodium</taxon>
        <taxon>Plasmodium (Plasmodium)</taxon>
    </lineage>
</organism>
<gene>
    <name evidence="2" type="ORF">AK88_01087</name>
</gene>
<evidence type="ECO:0000256" key="1">
    <source>
        <dbReference type="SAM" id="MobiDB-lite"/>
    </source>
</evidence>
<dbReference type="Proteomes" id="UP000054561">
    <property type="component" value="Unassembled WGS sequence"/>
</dbReference>
<feature type="region of interest" description="Disordered" evidence="1">
    <location>
        <begin position="1"/>
        <end position="35"/>
    </location>
</feature>
<dbReference type="AlphaFoldDB" id="A0A0D9QQ77"/>
<name>A0A0D9QQ77_PLAFR</name>
<proteinExistence type="predicted"/>
<reference evidence="2 3" key="1">
    <citation type="submission" date="2014-03" db="EMBL/GenBank/DDBJ databases">
        <title>The Genome Sequence of Plasmodium fragile nilgiri.</title>
        <authorList>
            <consortium name="The Broad Institute Genomics Platform"/>
            <consortium name="The Broad Institute Genome Sequencing Center for Infectious Disease"/>
            <person name="Neafsey D."/>
            <person name="Duraisingh M."/>
            <person name="Young S.K."/>
            <person name="Zeng Q."/>
            <person name="Gargeya S."/>
            <person name="Abouelleil A."/>
            <person name="Alvarado L."/>
            <person name="Chapman S.B."/>
            <person name="Gainer-Dewar J."/>
            <person name="Goldberg J."/>
            <person name="Griggs A."/>
            <person name="Gujja S."/>
            <person name="Hansen M."/>
            <person name="Howarth C."/>
            <person name="Imamovic A."/>
            <person name="Larimer J."/>
            <person name="Pearson M."/>
            <person name="Poon T.W."/>
            <person name="Priest M."/>
            <person name="Roberts A."/>
            <person name="Saif S."/>
            <person name="Shea T."/>
            <person name="Sykes S."/>
            <person name="Wortman J."/>
            <person name="Nusbaum C."/>
            <person name="Birren B."/>
        </authorList>
    </citation>
    <scope>NUCLEOTIDE SEQUENCE [LARGE SCALE GENOMIC DNA]</scope>
    <source>
        <strain evidence="3">nilgiri</strain>
    </source>
</reference>
<sequence>MKRASPVSSALKRATNAIVPPTRRRGRSGGSIGTSRRGIEGRYFFSTKRICHPTGGKADVPKFATCDPPPYNPRCRDTLSSHCDLTKKKKKWDATKDKATDLKKSNVINLINGVKQIEERNSSAIVDLLVSIILQVRYDEGSITRMKEKHTIGFIWAMAKIVNLMEKKKLMSEQVVLNWKALFIYFAHMYMRRAMHLGGSQSNDVDVRQYVSSVLSLRMGEADLVKLSTSALCNASGFAKYLFDWGRKRHGVGHRPVGEPPRVATETTSPNDLFRIFNSSSINQMVTSVQRYTLQRIERHPLDIKTILNFLEMASRNWEGKFKDAIIEVLLKKIEAPPNEIHNFTIFKLCRFLNLKVNYGLQKGTREEAHLAVIMDLLLRGQTYPVGLPPQGGAPHEGDTREGAAYPGAAYERRGNPLAANTLVKKERPGPCSTWLVDANERDLSSLVRDFSRLAVRNNQLYRLLVDCFLLKLGCGPNPHRSYTTKEEKQKRDIQHTATSMKIATTEEVRNWVDILVGLANANYHYDPFVQCFIQRMVIKKGNLFFTLNNMPNVVLSLRSLLSLGYDQMNTLSHFFDFVNSNFRHVQMKQLIMVFYSTYCYIVQRYTLASVKYVGAGNMLFCVPGGSIGGKLSVATGAGSDPRGPQFCAWKEIPLTDVPPQRTSHTLTSSDACDSSPREQLEAAKTHLFQHLHKLERAILYRKNEIDSMQGLVNFFFALSSTINTLSVELYDFFYQSFWRILKGGEVRKSGKAAEGPNNVEDKIKVQTVVQICLLHYKNNVVNKTLLLYLLPILETLPHVDIHSLYPITFVCCHFNIITMSFLKFALRILLGDMGKGETQQEASNCANWVYEANGDKCAGARHHIGNDHYSHFGEESNRSSGCIEDPPTGRRNTAEMEHLYSNHQQDTVNKVAKCAWSLLLSSAFLESSITTFAKMCILLRRTFSSKVDWREEDYNMLNQMLVCLNMYYKKNKENFHLKKGQLRIPTSFYIPYCVVKETVTRNKMSFQQKVHMSSFQYKLCEYLKKKKIMYKSEYFLKRGFVVDFLVLKKGEPHLVLEVDGIYHYNMSTDENNYEIEHNGMRLCKNGRTQFRNNVLQVLYDLEFVCVPWFFFLQSRSFQRLEGLLSGKP</sequence>
<dbReference type="OMA" id="KKIMYKS"/>
<evidence type="ECO:0000313" key="2">
    <source>
        <dbReference type="EMBL" id="KJP89209.1"/>
    </source>
</evidence>
<protein>
    <recommendedName>
        <fullName evidence="4">RAP domain-containing protein</fullName>
    </recommendedName>
</protein>
<accession>A0A0D9QQ77</accession>
<evidence type="ECO:0008006" key="4">
    <source>
        <dbReference type="Google" id="ProtNLM"/>
    </source>
</evidence>
<dbReference type="OrthoDB" id="392568at2759"/>